<dbReference type="OrthoDB" id="2592092at2759"/>
<protein>
    <submittedName>
        <fullName evidence="9">Zf-C3HC-domain-containing protein</fullName>
    </submittedName>
</protein>
<dbReference type="Pfam" id="PF08600">
    <property type="entry name" value="NuBaID_C"/>
    <property type="match status" value="1"/>
</dbReference>
<feature type="region of interest" description="Disordered" evidence="6">
    <location>
        <begin position="456"/>
        <end position="477"/>
    </location>
</feature>
<evidence type="ECO:0000256" key="1">
    <source>
        <dbReference type="ARBA" id="ARBA00004123"/>
    </source>
</evidence>
<dbReference type="PANTHER" id="PTHR15835:SF6">
    <property type="entry name" value="ZINC FINGER C3HC-TYPE PROTEIN 1"/>
    <property type="match status" value="1"/>
</dbReference>
<keyword evidence="10" id="KW-1185">Reference proteome</keyword>
<evidence type="ECO:0000256" key="2">
    <source>
        <dbReference type="ARBA" id="ARBA00022723"/>
    </source>
</evidence>
<evidence type="ECO:0000259" key="8">
    <source>
        <dbReference type="Pfam" id="PF08600"/>
    </source>
</evidence>
<keyword evidence="3" id="KW-0863">Zinc-finger</keyword>
<feature type="domain" description="NuBaID C-terminal" evidence="8">
    <location>
        <begin position="392"/>
        <end position="449"/>
    </location>
</feature>
<organism evidence="9 10">
    <name type="scientific">Daedalea quercina L-15889</name>
    <dbReference type="NCBI Taxonomy" id="1314783"/>
    <lineage>
        <taxon>Eukaryota</taxon>
        <taxon>Fungi</taxon>
        <taxon>Dikarya</taxon>
        <taxon>Basidiomycota</taxon>
        <taxon>Agaricomycotina</taxon>
        <taxon>Agaricomycetes</taxon>
        <taxon>Polyporales</taxon>
        <taxon>Fomitopsis</taxon>
    </lineage>
</organism>
<evidence type="ECO:0000256" key="4">
    <source>
        <dbReference type="ARBA" id="ARBA00022833"/>
    </source>
</evidence>
<evidence type="ECO:0000256" key="5">
    <source>
        <dbReference type="ARBA" id="ARBA00023242"/>
    </source>
</evidence>
<comment type="subcellular location">
    <subcellularLocation>
        <location evidence="1">Nucleus</location>
    </subcellularLocation>
</comment>
<evidence type="ECO:0000256" key="3">
    <source>
        <dbReference type="ARBA" id="ARBA00022771"/>
    </source>
</evidence>
<dbReference type="InterPro" id="IPR013909">
    <property type="entry name" value="NuBaID_C"/>
</dbReference>
<dbReference type="InterPro" id="IPR012935">
    <property type="entry name" value="NuBaID_N"/>
</dbReference>
<evidence type="ECO:0000313" key="10">
    <source>
        <dbReference type="Proteomes" id="UP000076727"/>
    </source>
</evidence>
<evidence type="ECO:0000256" key="6">
    <source>
        <dbReference type="SAM" id="MobiDB-lite"/>
    </source>
</evidence>
<feature type="region of interest" description="Disordered" evidence="6">
    <location>
        <begin position="506"/>
        <end position="528"/>
    </location>
</feature>
<dbReference type="Pfam" id="PF07967">
    <property type="entry name" value="zf-C3HC"/>
    <property type="match status" value="1"/>
</dbReference>
<dbReference type="GO" id="GO:0005634">
    <property type="term" value="C:nucleus"/>
    <property type="evidence" value="ECO:0007669"/>
    <property type="project" value="UniProtKB-SubCell"/>
</dbReference>
<feature type="region of interest" description="Disordered" evidence="6">
    <location>
        <begin position="319"/>
        <end position="371"/>
    </location>
</feature>
<feature type="region of interest" description="Disordered" evidence="6">
    <location>
        <begin position="283"/>
        <end position="307"/>
    </location>
</feature>
<evidence type="ECO:0000259" key="7">
    <source>
        <dbReference type="Pfam" id="PF07967"/>
    </source>
</evidence>
<feature type="compositionally biased region" description="Polar residues" evidence="6">
    <location>
        <begin position="331"/>
        <end position="346"/>
    </location>
</feature>
<keyword evidence="4" id="KW-0862">Zinc</keyword>
<dbReference type="AlphaFoldDB" id="A0A165TLK5"/>
<dbReference type="STRING" id="1314783.A0A165TLK5"/>
<accession>A0A165TLK5</accession>
<dbReference type="PANTHER" id="PTHR15835">
    <property type="entry name" value="NUCLEAR-INTERACTING PARTNER OF ALK"/>
    <property type="match status" value="1"/>
</dbReference>
<reference evidence="9 10" key="1">
    <citation type="journal article" date="2016" name="Mol. Biol. Evol.">
        <title>Comparative Genomics of Early-Diverging Mushroom-Forming Fungi Provides Insights into the Origins of Lignocellulose Decay Capabilities.</title>
        <authorList>
            <person name="Nagy L.G."/>
            <person name="Riley R."/>
            <person name="Tritt A."/>
            <person name="Adam C."/>
            <person name="Daum C."/>
            <person name="Floudas D."/>
            <person name="Sun H."/>
            <person name="Yadav J.S."/>
            <person name="Pangilinan J."/>
            <person name="Larsson K.H."/>
            <person name="Matsuura K."/>
            <person name="Barry K."/>
            <person name="Labutti K."/>
            <person name="Kuo R."/>
            <person name="Ohm R.A."/>
            <person name="Bhattacharya S.S."/>
            <person name="Shirouzu T."/>
            <person name="Yoshinaga Y."/>
            <person name="Martin F.M."/>
            <person name="Grigoriev I.V."/>
            <person name="Hibbett D.S."/>
        </authorList>
    </citation>
    <scope>NUCLEOTIDE SEQUENCE [LARGE SCALE GENOMIC DNA]</scope>
    <source>
        <strain evidence="9 10">L-15889</strain>
    </source>
</reference>
<proteinExistence type="predicted"/>
<dbReference type="EMBL" id="KV429036">
    <property type="protein sequence ID" value="KZT73623.1"/>
    <property type="molecule type" value="Genomic_DNA"/>
</dbReference>
<feature type="domain" description="C3HC-type" evidence="7">
    <location>
        <begin position="131"/>
        <end position="248"/>
    </location>
</feature>
<feature type="compositionally biased region" description="Polar residues" evidence="6">
    <location>
        <begin position="464"/>
        <end position="477"/>
    </location>
</feature>
<dbReference type="Proteomes" id="UP000076727">
    <property type="component" value="Unassembled WGS sequence"/>
</dbReference>
<evidence type="ECO:0000313" key="9">
    <source>
        <dbReference type="EMBL" id="KZT73623.1"/>
    </source>
</evidence>
<gene>
    <name evidence="9" type="ORF">DAEQUDRAFT_683929</name>
</gene>
<keyword evidence="5" id="KW-0539">Nucleus</keyword>
<keyword evidence="2" id="KW-0479">Metal-binding</keyword>
<sequence>MSTTIAASSSMSTVNTNASLPEKSIKRKLEDAIHTLDEAVTPTLSSLDECPPAKKARTAKNLYATLAKYGIRRGPKTAQPANEYEALSKTAPHLAAILSRSATRTRQALPWKLGQPPRPTATPSSTAEYRPSSMQSFLSRLSTFKLSTYSNKPPAIDAVAAAKCGWVNDGKDRLVCGICDVSWVIAGREGMSRDAANALVEKQRAQLVDTHKDGCPWKTRQCDDSIYRIPLQAPMAMAREIKSRAAALDTVMQGVEIKHPMTSTQVQSLLSIISAARVRTFAIPDSDSDSPMDSENNNAHEEPQPSETATITALFGWSVLPPAPPSERSRTQSLSRASSVAPSTPVRTPLRAASVTSLREGTPTPGTPGRARFMLGQGQSTSRMSTPVPTKPDTTLLHCALCQRRVGLWAFMSPPQTNGTSSTSDVSRPQQRRQLDVLREHRSYCPYVVRSTVVPSMPAPQPESAPNQSTPMLPTSQTTVEGWRAVLTVVLRHGMARKQRFGHGRSVSGRLVNDPIAPQDEQPQEGDVEVNSVEAMVAGVKSRGGKDLLKYVKGLLG</sequence>
<name>A0A165TLK5_9APHY</name>
<dbReference type="GO" id="GO:0008270">
    <property type="term" value="F:zinc ion binding"/>
    <property type="evidence" value="ECO:0007669"/>
    <property type="project" value="UniProtKB-KW"/>
</dbReference>